<evidence type="ECO:0000313" key="6">
    <source>
        <dbReference type="EMBL" id="PWA62704.1"/>
    </source>
</evidence>
<dbReference type="EMBL" id="PKPP01004809">
    <property type="protein sequence ID" value="PWA62704.1"/>
    <property type="molecule type" value="Genomic_DNA"/>
</dbReference>
<dbReference type="GO" id="GO:0008270">
    <property type="term" value="F:zinc ion binding"/>
    <property type="evidence" value="ECO:0007669"/>
    <property type="project" value="UniProtKB-KW"/>
</dbReference>
<reference evidence="6 7" key="1">
    <citation type="journal article" date="2018" name="Mol. Plant">
        <title>The genome of Artemisia annua provides insight into the evolution of Asteraceae family and artemisinin biosynthesis.</title>
        <authorList>
            <person name="Shen Q."/>
            <person name="Zhang L."/>
            <person name="Liao Z."/>
            <person name="Wang S."/>
            <person name="Yan T."/>
            <person name="Shi P."/>
            <person name="Liu M."/>
            <person name="Fu X."/>
            <person name="Pan Q."/>
            <person name="Wang Y."/>
            <person name="Lv Z."/>
            <person name="Lu X."/>
            <person name="Zhang F."/>
            <person name="Jiang W."/>
            <person name="Ma Y."/>
            <person name="Chen M."/>
            <person name="Hao X."/>
            <person name="Li L."/>
            <person name="Tang Y."/>
            <person name="Lv G."/>
            <person name="Zhou Y."/>
            <person name="Sun X."/>
            <person name="Brodelius P.E."/>
            <person name="Rose J.K.C."/>
            <person name="Tang K."/>
        </authorList>
    </citation>
    <scope>NUCLEOTIDE SEQUENCE [LARGE SCALE GENOMIC DNA]</scope>
    <source>
        <strain evidence="7">cv. Huhao1</strain>
        <tissue evidence="6">Leaf</tissue>
    </source>
</reference>
<dbReference type="OrthoDB" id="5418639at2759"/>
<evidence type="ECO:0000256" key="2">
    <source>
        <dbReference type="ARBA" id="ARBA00022771"/>
    </source>
</evidence>
<accession>A0A2U1MNB0</accession>
<evidence type="ECO:0000313" key="7">
    <source>
        <dbReference type="Proteomes" id="UP000245207"/>
    </source>
</evidence>
<dbReference type="Proteomes" id="UP000245207">
    <property type="component" value="Unassembled WGS sequence"/>
</dbReference>
<dbReference type="AlphaFoldDB" id="A0A2U1MNB0"/>
<evidence type="ECO:0000256" key="4">
    <source>
        <dbReference type="PROSITE-ProRule" id="PRU01343"/>
    </source>
</evidence>
<evidence type="ECO:0000256" key="3">
    <source>
        <dbReference type="ARBA" id="ARBA00022833"/>
    </source>
</evidence>
<gene>
    <name evidence="6" type="ORF">CTI12_AA361330</name>
</gene>
<keyword evidence="3" id="KW-0862">Zinc</keyword>
<dbReference type="Pfam" id="PF06839">
    <property type="entry name" value="Zn_ribbon_GRF"/>
    <property type="match status" value="1"/>
</dbReference>
<sequence length="116" mass="13299">MVYCHCGLRAKIRTSWTALNPGRRFYSCPKQDDCGFFDWFDPPMCARAVNIIPGLLRGRNELQEANNALVHQNGRLKKLLIGSWILFLHTQNAYKTAYIKIIQDCASVNQNPKCIQ</sequence>
<keyword evidence="7" id="KW-1185">Reference proteome</keyword>
<name>A0A2U1MNB0_ARTAN</name>
<dbReference type="PROSITE" id="PS51999">
    <property type="entry name" value="ZF_GRF"/>
    <property type="match status" value="1"/>
</dbReference>
<organism evidence="6 7">
    <name type="scientific">Artemisia annua</name>
    <name type="common">Sweet wormwood</name>
    <dbReference type="NCBI Taxonomy" id="35608"/>
    <lineage>
        <taxon>Eukaryota</taxon>
        <taxon>Viridiplantae</taxon>
        <taxon>Streptophyta</taxon>
        <taxon>Embryophyta</taxon>
        <taxon>Tracheophyta</taxon>
        <taxon>Spermatophyta</taxon>
        <taxon>Magnoliopsida</taxon>
        <taxon>eudicotyledons</taxon>
        <taxon>Gunneridae</taxon>
        <taxon>Pentapetalae</taxon>
        <taxon>asterids</taxon>
        <taxon>campanulids</taxon>
        <taxon>Asterales</taxon>
        <taxon>Asteraceae</taxon>
        <taxon>Asteroideae</taxon>
        <taxon>Anthemideae</taxon>
        <taxon>Artemisiinae</taxon>
        <taxon>Artemisia</taxon>
    </lineage>
</organism>
<dbReference type="PANTHER" id="PTHR33248">
    <property type="entry name" value="ZINC ION-BINDING PROTEIN"/>
    <property type="match status" value="1"/>
</dbReference>
<evidence type="ECO:0000256" key="1">
    <source>
        <dbReference type="ARBA" id="ARBA00022723"/>
    </source>
</evidence>
<protein>
    <submittedName>
        <fullName evidence="6">Zinc finger, GRF-type</fullName>
    </submittedName>
</protein>
<evidence type="ECO:0000259" key="5">
    <source>
        <dbReference type="PROSITE" id="PS51999"/>
    </source>
</evidence>
<keyword evidence="2 4" id="KW-0863">Zinc-finger</keyword>
<dbReference type="InterPro" id="IPR010666">
    <property type="entry name" value="Znf_GRF"/>
</dbReference>
<keyword evidence="1" id="KW-0479">Metal-binding</keyword>
<comment type="caution">
    <text evidence="6">The sequence shown here is derived from an EMBL/GenBank/DDBJ whole genome shotgun (WGS) entry which is preliminary data.</text>
</comment>
<feature type="domain" description="GRF-type" evidence="5">
    <location>
        <begin position="4"/>
        <end position="43"/>
    </location>
</feature>
<proteinExistence type="predicted"/>